<feature type="compositionally biased region" description="Gly residues" evidence="1">
    <location>
        <begin position="560"/>
        <end position="577"/>
    </location>
</feature>
<protein>
    <recommendedName>
        <fullName evidence="6">Tip attachment protein J domain-containing protein</fullName>
    </recommendedName>
</protein>
<evidence type="ECO:0000313" key="3">
    <source>
        <dbReference type="EMBL" id="MBN3556963.1"/>
    </source>
</evidence>
<comment type="caution">
    <text evidence="3">The sequence shown here is derived from an EMBL/GenBank/DDBJ whole genome shotgun (WGS) entry which is preliminary data.</text>
</comment>
<accession>A0AA41DA64</accession>
<dbReference type="AlphaFoldDB" id="A0AA41DA64"/>
<evidence type="ECO:0000313" key="5">
    <source>
        <dbReference type="Proteomes" id="UP000704529"/>
    </source>
</evidence>
<keyword evidence="4" id="KW-1185">Reference proteome</keyword>
<proteinExistence type="predicted"/>
<name>A0AA41DA64_9SPHN</name>
<evidence type="ECO:0000313" key="2">
    <source>
        <dbReference type="EMBL" id="MBB4611579.1"/>
    </source>
</evidence>
<dbReference type="RefSeq" id="WP_184106954.1">
    <property type="nucleotide sequence ID" value="NZ_JAFHKU010000093.1"/>
</dbReference>
<evidence type="ECO:0008006" key="6">
    <source>
        <dbReference type="Google" id="ProtNLM"/>
    </source>
</evidence>
<reference evidence="3" key="2">
    <citation type="submission" date="2021-01" db="EMBL/GenBank/DDBJ databases">
        <title>Genome Sequencing of Type Strains.</title>
        <authorList>
            <person name="Lemaire J.F."/>
            <person name="Inderbitzin P."/>
            <person name="Collins S.B."/>
            <person name="Wespe N."/>
            <person name="Knight-Connoni V."/>
        </authorList>
    </citation>
    <scope>NUCLEOTIDE SEQUENCE</scope>
    <source>
        <strain evidence="3">DSM 14562</strain>
    </source>
</reference>
<dbReference type="EMBL" id="JAFHKU010000093">
    <property type="protein sequence ID" value="MBN3556963.1"/>
    <property type="molecule type" value="Genomic_DNA"/>
</dbReference>
<evidence type="ECO:0000256" key="1">
    <source>
        <dbReference type="SAM" id="MobiDB-lite"/>
    </source>
</evidence>
<feature type="region of interest" description="Disordered" evidence="1">
    <location>
        <begin position="549"/>
        <end position="587"/>
    </location>
</feature>
<dbReference type="EMBL" id="JACHNX010000035">
    <property type="protein sequence ID" value="MBB4611579.1"/>
    <property type="molecule type" value="Genomic_DNA"/>
</dbReference>
<organism evidence="3 5">
    <name type="scientific">Sphingomonas yabuuchiae</name>
    <dbReference type="NCBI Taxonomy" id="172044"/>
    <lineage>
        <taxon>Bacteria</taxon>
        <taxon>Pseudomonadati</taxon>
        <taxon>Pseudomonadota</taxon>
        <taxon>Alphaproteobacteria</taxon>
        <taxon>Sphingomonadales</taxon>
        <taxon>Sphingomonadaceae</taxon>
        <taxon>Sphingomonas</taxon>
    </lineage>
</organism>
<dbReference type="Proteomes" id="UP000584663">
    <property type="component" value="Unassembled WGS sequence"/>
</dbReference>
<reference evidence="2 4" key="1">
    <citation type="submission" date="2020-08" db="EMBL/GenBank/DDBJ databases">
        <title>Genomic Encyclopedia of Type Strains, Phase IV (KMG-IV): sequencing the most valuable type-strain genomes for metagenomic binning, comparative biology and taxonomic classification.</title>
        <authorList>
            <person name="Goeker M."/>
        </authorList>
    </citation>
    <scope>NUCLEOTIDE SEQUENCE [LARGE SCALE GENOMIC DNA]</scope>
    <source>
        <strain evidence="2 4">DSM 14562</strain>
    </source>
</reference>
<dbReference type="Proteomes" id="UP000704529">
    <property type="component" value="Unassembled WGS sequence"/>
</dbReference>
<sequence>MATDVRYEEWHGANQDYCSWIICVASHAIESIDEIWLNDELAWTAAGGPQGKFVGYFSVPHLTLEAQASDGYTFGSGRWNGDRRLTGCAWLHLQFKVTGNSKKAESPFSGGPTNRMTIIGKGARLYDPSRDSTVPGGSGPMRANDQSTWRYVTDDGEVIGENLPLQILRRLLGWCIRNPVTGEMKLALGSGIPAKRIDVMSFMVAARLAEEPVIRSAGGTEPRYQGAGVISEGDDPKTVLDMLCAGCCGRFRDTGGRLSLVIAHNDLAEGAIDDGLNEDDVIGDFTFDPDPSLEATPNIVRGRYVDPSPASLYQLIDYPEIRIPSIDGIDRVFPLDLGVVESPSQAQRIGKQVLQRKQLTRSFKAPFDERAWRWPVGSVVPFTFAPLGFVRQLCRVASQDICDEGSNRGACIMELSLEYQEIYAWDGSDKAPVRAIAAPGYNPALDPLAQAVIQAVTPIEQLLIASSYTVGATISAADASGSATATISDHSRVYQDRTVAVTGSTIAGLTSSTTYFFYYDDVARAGGAVTIIATTDGAEAFPSSTAPARHYVGSVTTPAPGGGPSDGGGSSPPGGGEPIRYPEERLP</sequence>
<gene>
    <name evidence="2" type="ORF">GGQ89_003829</name>
    <name evidence="3" type="ORF">JYA60_01780</name>
</gene>
<evidence type="ECO:0000313" key="4">
    <source>
        <dbReference type="Proteomes" id="UP000584663"/>
    </source>
</evidence>